<feature type="repeat" description="WD" evidence="3">
    <location>
        <begin position="654"/>
        <end position="689"/>
    </location>
</feature>
<dbReference type="EMBL" id="HBFS01000004">
    <property type="protein sequence ID" value="CAD8906809.1"/>
    <property type="molecule type" value="Transcribed_RNA"/>
</dbReference>
<feature type="repeat" description="WD" evidence="3">
    <location>
        <begin position="566"/>
        <end position="607"/>
    </location>
</feature>
<keyword evidence="2" id="KW-0677">Repeat</keyword>
<dbReference type="InterPro" id="IPR011047">
    <property type="entry name" value="Quinoprotein_ADH-like_sf"/>
</dbReference>
<dbReference type="PROSITE" id="PS50082">
    <property type="entry name" value="WD_REPEATS_2"/>
    <property type="match status" value="6"/>
</dbReference>
<dbReference type="Pfam" id="PF23409">
    <property type="entry name" value="Beta-prop_EML"/>
    <property type="match status" value="1"/>
</dbReference>
<feature type="repeat" description="WD" evidence="3">
    <location>
        <begin position="524"/>
        <end position="565"/>
    </location>
</feature>
<evidence type="ECO:0000256" key="2">
    <source>
        <dbReference type="ARBA" id="ARBA00022737"/>
    </source>
</evidence>
<proteinExistence type="predicted"/>
<keyword evidence="1 3" id="KW-0853">WD repeat</keyword>
<dbReference type="SUPFAM" id="SSF50978">
    <property type="entry name" value="WD40 repeat-like"/>
    <property type="match status" value="1"/>
</dbReference>
<dbReference type="InterPro" id="IPR015943">
    <property type="entry name" value="WD40/YVTN_repeat-like_dom_sf"/>
</dbReference>
<dbReference type="SMART" id="SM00320">
    <property type="entry name" value="WD40"/>
    <property type="match status" value="10"/>
</dbReference>
<protein>
    <recommendedName>
        <fullName evidence="4">EML-like first beta-propeller domain-containing protein</fullName>
    </recommendedName>
</protein>
<dbReference type="InterPro" id="IPR019775">
    <property type="entry name" value="WD40_repeat_CS"/>
</dbReference>
<dbReference type="Pfam" id="PF00400">
    <property type="entry name" value="WD40"/>
    <property type="match status" value="4"/>
</dbReference>
<feature type="repeat" description="WD" evidence="3">
    <location>
        <begin position="417"/>
        <end position="430"/>
    </location>
</feature>
<dbReference type="InterPro" id="IPR020472">
    <property type="entry name" value="WD40_PAC1"/>
</dbReference>
<dbReference type="PROSITE" id="PS00678">
    <property type="entry name" value="WD_REPEATS_1"/>
    <property type="match status" value="1"/>
</dbReference>
<dbReference type="PROSITE" id="PS50294">
    <property type="entry name" value="WD_REPEATS_REGION"/>
    <property type="match status" value="1"/>
</dbReference>
<reference evidence="5" key="1">
    <citation type="submission" date="2021-01" db="EMBL/GenBank/DDBJ databases">
        <authorList>
            <person name="Corre E."/>
            <person name="Pelletier E."/>
            <person name="Niang G."/>
            <person name="Scheremetjew M."/>
            <person name="Finn R."/>
            <person name="Kale V."/>
            <person name="Holt S."/>
            <person name="Cochrane G."/>
            <person name="Meng A."/>
            <person name="Brown T."/>
            <person name="Cohen L."/>
        </authorList>
    </citation>
    <scope>NUCLEOTIDE SEQUENCE</scope>
    <source>
        <strain evidence="5">Ms1</strain>
    </source>
</reference>
<organism evidence="5">
    <name type="scientific">Bicosoecida sp. CB-2014</name>
    <dbReference type="NCBI Taxonomy" id="1486930"/>
    <lineage>
        <taxon>Eukaryota</taxon>
        <taxon>Sar</taxon>
        <taxon>Stramenopiles</taxon>
        <taxon>Bigyra</taxon>
        <taxon>Opalozoa</taxon>
        <taxon>Bicosoecida</taxon>
    </lineage>
</organism>
<gene>
    <name evidence="5" type="ORF">BSP0115_LOCUS3</name>
</gene>
<dbReference type="PANTHER" id="PTHR13720:SF39">
    <property type="entry name" value="F-BOX DOMAIN-CONTAINING PROTEIN"/>
    <property type="match status" value="1"/>
</dbReference>
<dbReference type="InterPro" id="IPR001680">
    <property type="entry name" value="WD40_rpt"/>
</dbReference>
<dbReference type="PANTHER" id="PTHR13720">
    <property type="entry name" value="WD-40 REPEAT PROTEIN"/>
    <property type="match status" value="1"/>
</dbReference>
<name>A0A7S1G408_9STRA</name>
<dbReference type="GO" id="GO:0005929">
    <property type="term" value="C:cilium"/>
    <property type="evidence" value="ECO:0007669"/>
    <property type="project" value="UniProtKB-ARBA"/>
</dbReference>
<feature type="repeat" description="WD" evidence="3">
    <location>
        <begin position="612"/>
        <end position="653"/>
    </location>
</feature>
<dbReference type="SUPFAM" id="SSF50998">
    <property type="entry name" value="Quinoprotein alcohol dehydrogenase-like"/>
    <property type="match status" value="1"/>
</dbReference>
<feature type="domain" description="EML-like first beta-propeller" evidence="4">
    <location>
        <begin position="87"/>
        <end position="346"/>
    </location>
</feature>
<dbReference type="InterPro" id="IPR036322">
    <property type="entry name" value="WD40_repeat_dom_sf"/>
</dbReference>
<evidence type="ECO:0000256" key="1">
    <source>
        <dbReference type="ARBA" id="ARBA00022574"/>
    </source>
</evidence>
<evidence type="ECO:0000259" key="4">
    <source>
        <dbReference type="Pfam" id="PF23409"/>
    </source>
</evidence>
<dbReference type="InterPro" id="IPR055439">
    <property type="entry name" value="Beta-prop_EML_1st"/>
</dbReference>
<feature type="repeat" description="WD" evidence="3">
    <location>
        <begin position="482"/>
        <end position="523"/>
    </location>
</feature>
<accession>A0A7S1G408</accession>
<dbReference type="InterPro" id="IPR050630">
    <property type="entry name" value="WD_repeat_EMAP"/>
</dbReference>
<evidence type="ECO:0000256" key="3">
    <source>
        <dbReference type="PROSITE-ProRule" id="PRU00221"/>
    </source>
</evidence>
<dbReference type="AlphaFoldDB" id="A0A7S1G408"/>
<dbReference type="Gene3D" id="2.130.10.10">
    <property type="entry name" value="YVTN repeat-like/Quinoprotein amine dehydrogenase"/>
    <property type="match status" value="3"/>
</dbReference>
<dbReference type="PRINTS" id="PR00320">
    <property type="entry name" value="GPROTEINBRPT"/>
</dbReference>
<evidence type="ECO:0000313" key="5">
    <source>
        <dbReference type="EMBL" id="CAD8906809.1"/>
    </source>
</evidence>
<sequence length="689" mass="72792">MSGEGGAPAGGGGGYGGDGGAGAGGGATAAARELPEGAVDATIELEHAIGFAGSVPGALLYHPNGKDFIYVAGGCVVICDFTDPHNQVFLRGHDGNISCLAMSPSGRLLASGQYGENADVCVWDYDNKKLLYRFCEHDFGIVDVAFSDDERLLATIGDVRDKKMFVWDLATGYINASVTQSPLPTERVAFGGMVKNIKRRETTNYQLVTVGNKQVNLWALNPISGELQAAPVAMHSFVRDFTCVLFSADREWLYAGTTTGDFACINVKSRLHQSAVHVCSGGVHSLALAAGGRIVAGGGDGSVLVFRGGGRDWVDEGVINLTGSVKSVHASPAGDEVLAGTSEGYIHRLRVGEPGTLAALLVAENHAHAGAGLGESAGSSSSAAGSLMSDGGAAKPASSFVGGVVSMSYAAGVSDRFATVSEDNTVRIWDASDYTVPVKAFVKDGGHPTSVAYSLDALLSGWEDGHLRCHHADTGEQLWRIADAHRGGITSTIISNNQRFCLTGGVAGEVRVWELRSREMVSHLKEHTMGVTRLTLFDDDVHALSCSRDRSFLCWDLKREKRISSHTQRMGAIHSIALSRDQSLVMTVGQEKRITYWDLRTPEPVMVIDKAHSDGDAEATAIAVAGSLDVFATGGTDASVKLWDVRMGLCLSEGVGHSGTIRDLKFSPDDRQLVSVAQDGGIFVWNVYA</sequence>